<dbReference type="PANTHER" id="PTHR10000:SF8">
    <property type="entry name" value="HAD SUPERFAMILY HYDROLASE-LIKE, TYPE 3"/>
    <property type="match status" value="1"/>
</dbReference>
<dbReference type="PANTHER" id="PTHR10000">
    <property type="entry name" value="PHOSPHOSERINE PHOSPHATASE"/>
    <property type="match status" value="1"/>
</dbReference>
<evidence type="ECO:0000313" key="1">
    <source>
        <dbReference type="EMBL" id="TLS51333.1"/>
    </source>
</evidence>
<dbReference type="NCBIfam" id="TIGR01484">
    <property type="entry name" value="HAD-SF-IIB"/>
    <property type="match status" value="1"/>
</dbReference>
<accession>A0A5R9GF73</accession>
<dbReference type="InterPro" id="IPR000150">
    <property type="entry name" value="Cof"/>
</dbReference>
<evidence type="ECO:0000313" key="2">
    <source>
        <dbReference type="Proteomes" id="UP000309676"/>
    </source>
</evidence>
<dbReference type="GO" id="GO:0000287">
    <property type="term" value="F:magnesium ion binding"/>
    <property type="evidence" value="ECO:0007669"/>
    <property type="project" value="TreeGrafter"/>
</dbReference>
<dbReference type="SUPFAM" id="SSF56784">
    <property type="entry name" value="HAD-like"/>
    <property type="match status" value="1"/>
</dbReference>
<dbReference type="CDD" id="cd07516">
    <property type="entry name" value="HAD_Pase"/>
    <property type="match status" value="1"/>
</dbReference>
<dbReference type="RefSeq" id="WP_138195340.1">
    <property type="nucleotide sequence ID" value="NZ_VCIW01000010.1"/>
</dbReference>
<dbReference type="Pfam" id="PF08282">
    <property type="entry name" value="Hydrolase_3"/>
    <property type="match status" value="1"/>
</dbReference>
<dbReference type="NCBIfam" id="TIGR00099">
    <property type="entry name" value="Cof-subfamily"/>
    <property type="match status" value="1"/>
</dbReference>
<dbReference type="GO" id="GO:0016791">
    <property type="term" value="F:phosphatase activity"/>
    <property type="evidence" value="ECO:0007669"/>
    <property type="project" value="TreeGrafter"/>
</dbReference>
<keyword evidence="2" id="KW-1185">Reference proteome</keyword>
<name>A0A5R9GF73_9BACL</name>
<dbReference type="EMBL" id="VCIW01000010">
    <property type="protein sequence ID" value="TLS51333.1"/>
    <property type="molecule type" value="Genomic_DNA"/>
</dbReference>
<dbReference type="InterPro" id="IPR006379">
    <property type="entry name" value="HAD-SF_hydro_IIB"/>
</dbReference>
<dbReference type="AlphaFoldDB" id="A0A5R9GF73"/>
<dbReference type="GO" id="GO:0005829">
    <property type="term" value="C:cytosol"/>
    <property type="evidence" value="ECO:0007669"/>
    <property type="project" value="TreeGrafter"/>
</dbReference>
<dbReference type="InterPro" id="IPR036412">
    <property type="entry name" value="HAD-like_sf"/>
</dbReference>
<organism evidence="1 2">
    <name type="scientific">Paenibacillus antri</name>
    <dbReference type="NCBI Taxonomy" id="2582848"/>
    <lineage>
        <taxon>Bacteria</taxon>
        <taxon>Bacillati</taxon>
        <taxon>Bacillota</taxon>
        <taxon>Bacilli</taxon>
        <taxon>Bacillales</taxon>
        <taxon>Paenibacillaceae</taxon>
        <taxon>Paenibacillus</taxon>
    </lineage>
</organism>
<dbReference type="Gene3D" id="3.30.1240.10">
    <property type="match status" value="1"/>
</dbReference>
<proteinExistence type="predicted"/>
<dbReference type="SFLD" id="SFLDS00003">
    <property type="entry name" value="Haloacid_Dehalogenase"/>
    <property type="match status" value="1"/>
</dbReference>
<sequence>MESKRYRLIAIDVDDTLLTDDLVVTEGTKRALATAVAQGCVVTLATGRMFPSAAKIAAPLDLNVPIITYQGALIKNLLDGEVLYERPVPEDAALEVVAFAEEKGLHIQAYEDDRLIAREDNDKARAYSALTNVPYEVQANFRSIAKRGTAKLLMIDEPATLDALIPELRERLGGRAHVTKSKPHYLEVVHPEATKGHALLHLAAHYGIPQEETIAVGDSWNDHEMIEAAGLGVAMDNAVDSLKAVANYVTASNNDEGVRKVVEKFILR</sequence>
<dbReference type="Proteomes" id="UP000309676">
    <property type="component" value="Unassembled WGS sequence"/>
</dbReference>
<dbReference type="SFLD" id="SFLDG01144">
    <property type="entry name" value="C2.B.4:_PGP_Like"/>
    <property type="match status" value="1"/>
</dbReference>
<dbReference type="OrthoDB" id="9790031at2"/>
<dbReference type="Gene3D" id="3.40.50.1000">
    <property type="entry name" value="HAD superfamily/HAD-like"/>
    <property type="match status" value="1"/>
</dbReference>
<dbReference type="InterPro" id="IPR023214">
    <property type="entry name" value="HAD_sf"/>
</dbReference>
<dbReference type="SFLD" id="SFLDG01140">
    <property type="entry name" value="C2.B:_Phosphomannomutase_and_P"/>
    <property type="match status" value="1"/>
</dbReference>
<protein>
    <submittedName>
        <fullName evidence="1">HAD family phosphatase</fullName>
    </submittedName>
</protein>
<dbReference type="PROSITE" id="PS01229">
    <property type="entry name" value="COF_2"/>
    <property type="match status" value="1"/>
</dbReference>
<gene>
    <name evidence="1" type="ORF">FE782_15885</name>
</gene>
<comment type="caution">
    <text evidence="1">The sequence shown here is derived from an EMBL/GenBank/DDBJ whole genome shotgun (WGS) entry which is preliminary data.</text>
</comment>
<reference evidence="1 2" key="1">
    <citation type="submission" date="2019-05" db="EMBL/GenBank/DDBJ databases">
        <authorList>
            <person name="Narsing Rao M.P."/>
            <person name="Li W.J."/>
        </authorList>
    </citation>
    <scope>NUCLEOTIDE SEQUENCE [LARGE SCALE GENOMIC DNA]</scope>
    <source>
        <strain evidence="1 2">SYSU_K30003</strain>
    </source>
</reference>